<dbReference type="AlphaFoldDB" id="A0A6A6J5D1"/>
<dbReference type="GeneID" id="54548030"/>
<gene>
    <name evidence="2" type="ORF">EI97DRAFT_351733</name>
</gene>
<dbReference type="EMBL" id="ML986537">
    <property type="protein sequence ID" value="KAF2271602.1"/>
    <property type="molecule type" value="Genomic_DNA"/>
</dbReference>
<proteinExistence type="predicted"/>
<feature type="compositionally biased region" description="Basic residues" evidence="1">
    <location>
        <begin position="1"/>
        <end position="27"/>
    </location>
</feature>
<feature type="compositionally biased region" description="Basic and acidic residues" evidence="1">
    <location>
        <begin position="113"/>
        <end position="124"/>
    </location>
</feature>
<reference evidence="2" key="1">
    <citation type="journal article" date="2020" name="Stud. Mycol.">
        <title>101 Dothideomycetes genomes: a test case for predicting lifestyles and emergence of pathogens.</title>
        <authorList>
            <person name="Haridas S."/>
            <person name="Albert R."/>
            <person name="Binder M."/>
            <person name="Bloem J."/>
            <person name="Labutti K."/>
            <person name="Salamov A."/>
            <person name="Andreopoulos B."/>
            <person name="Baker S."/>
            <person name="Barry K."/>
            <person name="Bills G."/>
            <person name="Bluhm B."/>
            <person name="Cannon C."/>
            <person name="Castanera R."/>
            <person name="Culley D."/>
            <person name="Daum C."/>
            <person name="Ezra D."/>
            <person name="Gonzalez J."/>
            <person name="Henrissat B."/>
            <person name="Kuo A."/>
            <person name="Liang C."/>
            <person name="Lipzen A."/>
            <person name="Lutzoni F."/>
            <person name="Magnuson J."/>
            <person name="Mondo S."/>
            <person name="Nolan M."/>
            <person name="Ohm R."/>
            <person name="Pangilinan J."/>
            <person name="Park H.-J."/>
            <person name="Ramirez L."/>
            <person name="Alfaro M."/>
            <person name="Sun H."/>
            <person name="Tritt A."/>
            <person name="Yoshinaga Y."/>
            <person name="Zwiers L.-H."/>
            <person name="Turgeon B."/>
            <person name="Goodwin S."/>
            <person name="Spatafora J."/>
            <person name="Crous P."/>
            <person name="Grigoriev I."/>
        </authorList>
    </citation>
    <scope>NUCLEOTIDE SEQUENCE</scope>
    <source>
        <strain evidence="2">CBS 379.55</strain>
    </source>
</reference>
<evidence type="ECO:0000313" key="2">
    <source>
        <dbReference type="EMBL" id="KAF2271602.1"/>
    </source>
</evidence>
<keyword evidence="3" id="KW-1185">Reference proteome</keyword>
<protein>
    <submittedName>
        <fullName evidence="2">Uncharacterized protein</fullName>
    </submittedName>
</protein>
<accession>A0A6A6J5D1</accession>
<dbReference type="OrthoDB" id="3788651at2759"/>
<sequence>RLTKPPKLHPRKHSHRKKLQKRVKRKSSDRVAPLSVFVLQYEKYPYYTEPGLILGAYSSIGTVTNAAIEHGAYAFSKEGMRDGTEYLSPSGRIKILKRTIQRVGPRAPMPKGRHPEFHKERPDSTPKPSGAGEEPKAPVAIDGKEGVLVAVHRSPTGIFCIGAFTERKRAWGACLKHRFTPPFSEFAEENDGWVDEYQMPHVRAREIGAGWHEWFVVPYKID</sequence>
<feature type="non-terminal residue" evidence="2">
    <location>
        <position position="1"/>
    </location>
</feature>
<name>A0A6A6J5D1_WESOR</name>
<organism evidence="2 3">
    <name type="scientific">Westerdykella ornata</name>
    <dbReference type="NCBI Taxonomy" id="318751"/>
    <lineage>
        <taxon>Eukaryota</taxon>
        <taxon>Fungi</taxon>
        <taxon>Dikarya</taxon>
        <taxon>Ascomycota</taxon>
        <taxon>Pezizomycotina</taxon>
        <taxon>Dothideomycetes</taxon>
        <taxon>Pleosporomycetidae</taxon>
        <taxon>Pleosporales</taxon>
        <taxon>Sporormiaceae</taxon>
        <taxon>Westerdykella</taxon>
    </lineage>
</organism>
<evidence type="ECO:0000313" key="3">
    <source>
        <dbReference type="Proteomes" id="UP000800097"/>
    </source>
</evidence>
<evidence type="ECO:0000256" key="1">
    <source>
        <dbReference type="SAM" id="MobiDB-lite"/>
    </source>
</evidence>
<feature type="non-terminal residue" evidence="2">
    <location>
        <position position="222"/>
    </location>
</feature>
<dbReference type="RefSeq" id="XP_033649141.1">
    <property type="nucleotide sequence ID" value="XM_033794855.1"/>
</dbReference>
<feature type="region of interest" description="Disordered" evidence="1">
    <location>
        <begin position="1"/>
        <end position="29"/>
    </location>
</feature>
<feature type="region of interest" description="Disordered" evidence="1">
    <location>
        <begin position="104"/>
        <end position="138"/>
    </location>
</feature>
<dbReference type="Proteomes" id="UP000800097">
    <property type="component" value="Unassembled WGS sequence"/>
</dbReference>